<dbReference type="Proteomes" id="UP000181951">
    <property type="component" value="Unassembled WGS sequence"/>
</dbReference>
<organism evidence="6 7">
    <name type="scientific">Actinacidiphila rubida</name>
    <dbReference type="NCBI Taxonomy" id="310780"/>
    <lineage>
        <taxon>Bacteria</taxon>
        <taxon>Bacillati</taxon>
        <taxon>Actinomycetota</taxon>
        <taxon>Actinomycetes</taxon>
        <taxon>Kitasatosporales</taxon>
        <taxon>Streptomycetaceae</taxon>
        <taxon>Actinacidiphila</taxon>
    </lineage>
</organism>
<evidence type="ECO:0000256" key="1">
    <source>
        <dbReference type="ARBA" id="ARBA00023015"/>
    </source>
</evidence>
<sequence length="144" mass="15435">MAFMTSSAPGSAATARPGISHPAPARPDADVPAGGRHLEHPDVADIRLEEVLHALADPMRLTVVRRLAAASRDVTCSEVPLPVSKSTTTHHFRVLREAGVICQVYRGTSKMNGLRRADLDALFPGLLERVLAAAEAQERRLSPS</sequence>
<evidence type="ECO:0000256" key="3">
    <source>
        <dbReference type="ARBA" id="ARBA00023163"/>
    </source>
</evidence>
<proteinExistence type="predicted"/>
<dbReference type="PANTHER" id="PTHR33154">
    <property type="entry name" value="TRANSCRIPTIONAL REGULATOR, ARSR FAMILY"/>
    <property type="match status" value="1"/>
</dbReference>
<dbReference type="PROSITE" id="PS50987">
    <property type="entry name" value="HTH_ARSR_2"/>
    <property type="match status" value="1"/>
</dbReference>
<dbReference type="Gene3D" id="1.10.10.10">
    <property type="entry name" value="Winged helix-like DNA-binding domain superfamily/Winged helix DNA-binding domain"/>
    <property type="match status" value="1"/>
</dbReference>
<dbReference type="InterPro" id="IPR051081">
    <property type="entry name" value="HTH_MetalResp_TranReg"/>
</dbReference>
<dbReference type="AlphaFoldDB" id="A0A1H8TWN1"/>
<keyword evidence="3" id="KW-0804">Transcription</keyword>
<feature type="region of interest" description="Disordered" evidence="4">
    <location>
        <begin position="1"/>
        <end position="38"/>
    </location>
</feature>
<dbReference type="SUPFAM" id="SSF46785">
    <property type="entry name" value="Winged helix' DNA-binding domain"/>
    <property type="match status" value="1"/>
</dbReference>
<name>A0A1H8TWN1_9ACTN</name>
<dbReference type="InterPro" id="IPR036388">
    <property type="entry name" value="WH-like_DNA-bd_sf"/>
</dbReference>
<gene>
    <name evidence="6" type="ORF">SAMN05216267_106013</name>
</gene>
<keyword evidence="2 6" id="KW-0238">DNA-binding</keyword>
<dbReference type="CDD" id="cd00090">
    <property type="entry name" value="HTH_ARSR"/>
    <property type="match status" value="1"/>
</dbReference>
<accession>A0A1H8TWN1</accession>
<dbReference type="PRINTS" id="PR00778">
    <property type="entry name" value="HTHARSR"/>
</dbReference>
<keyword evidence="1" id="KW-0805">Transcription regulation</keyword>
<dbReference type="STRING" id="310780.SAMN05216267_106013"/>
<dbReference type="GO" id="GO:0003700">
    <property type="term" value="F:DNA-binding transcription factor activity"/>
    <property type="evidence" value="ECO:0007669"/>
    <property type="project" value="InterPro"/>
</dbReference>
<dbReference type="PANTHER" id="PTHR33154:SF12">
    <property type="entry name" value="TRANSCRIPTIONAL REGULATORY PROTEIN"/>
    <property type="match status" value="1"/>
</dbReference>
<dbReference type="InterPro" id="IPR036390">
    <property type="entry name" value="WH_DNA-bd_sf"/>
</dbReference>
<evidence type="ECO:0000256" key="2">
    <source>
        <dbReference type="ARBA" id="ARBA00023125"/>
    </source>
</evidence>
<dbReference type="EMBL" id="FODD01000060">
    <property type="protein sequence ID" value="SEO95432.1"/>
    <property type="molecule type" value="Genomic_DNA"/>
</dbReference>
<keyword evidence="7" id="KW-1185">Reference proteome</keyword>
<protein>
    <submittedName>
        <fullName evidence="6">DNA-binding transcriptional regulator, ArsR family</fullName>
    </submittedName>
</protein>
<dbReference type="GO" id="GO:0003677">
    <property type="term" value="F:DNA binding"/>
    <property type="evidence" value="ECO:0007669"/>
    <property type="project" value="UniProtKB-KW"/>
</dbReference>
<evidence type="ECO:0000259" key="5">
    <source>
        <dbReference type="PROSITE" id="PS50987"/>
    </source>
</evidence>
<evidence type="ECO:0000256" key="4">
    <source>
        <dbReference type="SAM" id="MobiDB-lite"/>
    </source>
</evidence>
<dbReference type="InterPro" id="IPR011991">
    <property type="entry name" value="ArsR-like_HTH"/>
</dbReference>
<evidence type="ECO:0000313" key="7">
    <source>
        <dbReference type="Proteomes" id="UP000181951"/>
    </source>
</evidence>
<dbReference type="InterPro" id="IPR001845">
    <property type="entry name" value="HTH_ArsR_DNA-bd_dom"/>
</dbReference>
<dbReference type="SMART" id="SM00418">
    <property type="entry name" value="HTH_ARSR"/>
    <property type="match status" value="1"/>
</dbReference>
<feature type="domain" description="HTH arsR-type" evidence="5">
    <location>
        <begin position="40"/>
        <end position="134"/>
    </location>
</feature>
<evidence type="ECO:0000313" key="6">
    <source>
        <dbReference type="EMBL" id="SEO95432.1"/>
    </source>
</evidence>
<reference evidence="6 7" key="1">
    <citation type="submission" date="2016-10" db="EMBL/GenBank/DDBJ databases">
        <authorList>
            <person name="de Groot N.N."/>
        </authorList>
    </citation>
    <scope>NUCLEOTIDE SEQUENCE [LARGE SCALE GENOMIC DNA]</scope>
    <source>
        <strain evidence="6 7">CGMCC 4.2026</strain>
    </source>
</reference>